<name>A0A081KB45_9GAMM</name>
<dbReference type="EMBL" id="JOJP01000001">
    <property type="protein sequence ID" value="KEI71371.1"/>
    <property type="molecule type" value="Genomic_DNA"/>
</dbReference>
<dbReference type="AlphaFoldDB" id="A0A081KB45"/>
<comment type="caution">
    <text evidence="1">The sequence shown here is derived from an EMBL/GenBank/DDBJ whole genome shotgun (WGS) entry which is preliminary data.</text>
</comment>
<dbReference type="Proteomes" id="UP000027997">
    <property type="component" value="Unassembled WGS sequence"/>
</dbReference>
<sequence>MAIFCDKYIPAITFFGVGLYTIGAAADRGVIELFAGLQRVEPKKSNRLYLKDNDLRIATW</sequence>
<reference evidence="1 2" key="1">
    <citation type="submission" date="2014-06" db="EMBL/GenBank/DDBJ databases">
        <title>Whole Genome Sequences of Three Symbiotic Endozoicomonas Bacteria.</title>
        <authorList>
            <person name="Neave M.J."/>
            <person name="Apprill A."/>
            <person name="Voolstra C.R."/>
        </authorList>
    </citation>
    <scope>NUCLEOTIDE SEQUENCE [LARGE SCALE GENOMIC DNA]</scope>
    <source>
        <strain evidence="1 2">DSM 22380</strain>
    </source>
</reference>
<evidence type="ECO:0000313" key="1">
    <source>
        <dbReference type="EMBL" id="KEI71371.1"/>
    </source>
</evidence>
<accession>A0A081KB45</accession>
<keyword evidence="2" id="KW-1185">Reference proteome</keyword>
<organism evidence="1 2">
    <name type="scientific">Endozoicomonas elysicola</name>
    <dbReference type="NCBI Taxonomy" id="305900"/>
    <lineage>
        <taxon>Bacteria</taxon>
        <taxon>Pseudomonadati</taxon>
        <taxon>Pseudomonadota</taxon>
        <taxon>Gammaproteobacteria</taxon>
        <taxon>Oceanospirillales</taxon>
        <taxon>Endozoicomonadaceae</taxon>
        <taxon>Endozoicomonas</taxon>
    </lineage>
</organism>
<gene>
    <name evidence="1" type="ORF">GV64_12020</name>
</gene>
<dbReference type="STRING" id="305900.GV64_12020"/>
<protein>
    <submittedName>
        <fullName evidence="1">Uncharacterized protein</fullName>
    </submittedName>
</protein>
<proteinExistence type="predicted"/>
<evidence type="ECO:0000313" key="2">
    <source>
        <dbReference type="Proteomes" id="UP000027997"/>
    </source>
</evidence>